<organism evidence="2 3">
    <name type="scientific">Flavobacterium swingsii</name>
    <dbReference type="NCBI Taxonomy" id="498292"/>
    <lineage>
        <taxon>Bacteria</taxon>
        <taxon>Pseudomonadati</taxon>
        <taxon>Bacteroidota</taxon>
        <taxon>Flavobacteriia</taxon>
        <taxon>Flavobacteriales</taxon>
        <taxon>Flavobacteriaceae</taxon>
        <taxon>Flavobacterium</taxon>
    </lineage>
</organism>
<gene>
    <name evidence="2" type="ORF">SAMN05660845_1547</name>
</gene>
<dbReference type="InterPro" id="IPR013096">
    <property type="entry name" value="Cupin_2"/>
</dbReference>
<evidence type="ECO:0000313" key="2">
    <source>
        <dbReference type="EMBL" id="SFB09131.1"/>
    </source>
</evidence>
<reference evidence="3" key="1">
    <citation type="submission" date="2016-10" db="EMBL/GenBank/DDBJ databases">
        <authorList>
            <person name="Varghese N."/>
            <person name="Submissions S."/>
        </authorList>
    </citation>
    <scope>NUCLEOTIDE SEQUENCE [LARGE SCALE GENOMIC DNA]</scope>
    <source>
        <strain evidence="3">DSM 21789</strain>
    </source>
</reference>
<evidence type="ECO:0000313" key="3">
    <source>
        <dbReference type="Proteomes" id="UP000199604"/>
    </source>
</evidence>
<dbReference type="RefSeq" id="WP_143076474.1">
    <property type="nucleotide sequence ID" value="NZ_FOJT01000004.1"/>
</dbReference>
<dbReference type="OrthoDB" id="1420916at2"/>
<dbReference type="InterPro" id="IPR014710">
    <property type="entry name" value="RmlC-like_jellyroll"/>
</dbReference>
<dbReference type="AlphaFoldDB" id="A0A1I0Y779"/>
<feature type="domain" description="Cupin type-2" evidence="1">
    <location>
        <begin position="139"/>
        <end position="197"/>
    </location>
</feature>
<accession>A0A1I0Y779</accession>
<dbReference type="Proteomes" id="UP000199604">
    <property type="component" value="Unassembled WGS sequence"/>
</dbReference>
<dbReference type="STRING" id="498292.SAMN05660845_1547"/>
<dbReference type="EMBL" id="FOJT01000004">
    <property type="protein sequence ID" value="SFB09131.1"/>
    <property type="molecule type" value="Genomic_DNA"/>
</dbReference>
<proteinExistence type="predicted"/>
<name>A0A1I0Y779_9FLAO</name>
<protein>
    <submittedName>
        <fullName evidence="2">Cupin domain-containing protein</fullName>
    </submittedName>
</protein>
<dbReference type="SUPFAM" id="SSF51182">
    <property type="entry name" value="RmlC-like cupins"/>
    <property type="match status" value="1"/>
</dbReference>
<dbReference type="InterPro" id="IPR011051">
    <property type="entry name" value="RmlC_Cupin_sf"/>
</dbReference>
<keyword evidence="3" id="KW-1185">Reference proteome</keyword>
<evidence type="ECO:0000259" key="1">
    <source>
        <dbReference type="Pfam" id="PF07883"/>
    </source>
</evidence>
<sequence length="203" mass="22512">MDTIQNYINSGILELYVLGMTTDEENIEITKFAEENIEIKEEIDSISKALQITSEAFAPEISPASKAMIMATIDYTERLKNGEEYAIAPLLNKNSTVADFKTWINRPNMQVSEDYETIDAKIISASEEATTLIVWLKHGAPIEVHDKEYEHFLIVEGSCTITIGEEAHDLVAGSYLSIPLFIGHSVAVTSDIACKIILQRVAA</sequence>
<dbReference type="Pfam" id="PF07883">
    <property type="entry name" value="Cupin_2"/>
    <property type="match status" value="1"/>
</dbReference>
<dbReference type="Gene3D" id="2.60.120.10">
    <property type="entry name" value="Jelly Rolls"/>
    <property type="match status" value="1"/>
</dbReference>